<dbReference type="PANTHER" id="PTHR35280">
    <property type="entry name" value="F17L21.9"/>
    <property type="match status" value="1"/>
</dbReference>
<name>A0A7N2L7R6_QUELO</name>
<feature type="region of interest" description="Disordered" evidence="1">
    <location>
        <begin position="210"/>
        <end position="244"/>
    </location>
</feature>
<evidence type="ECO:0000313" key="2">
    <source>
        <dbReference type="EnsemblPlants" id="QL03p052240:mrna"/>
    </source>
</evidence>
<reference evidence="2" key="2">
    <citation type="submission" date="2021-01" db="UniProtKB">
        <authorList>
            <consortium name="EnsemblPlants"/>
        </authorList>
    </citation>
    <scope>IDENTIFICATION</scope>
</reference>
<dbReference type="EMBL" id="LRBV02000003">
    <property type="status" value="NOT_ANNOTATED_CDS"/>
    <property type="molecule type" value="Genomic_DNA"/>
</dbReference>
<accession>A0A7N2L7R6</accession>
<dbReference type="InParanoid" id="A0A7N2L7R6"/>
<proteinExistence type="predicted"/>
<organism evidence="2 3">
    <name type="scientific">Quercus lobata</name>
    <name type="common">Valley oak</name>
    <dbReference type="NCBI Taxonomy" id="97700"/>
    <lineage>
        <taxon>Eukaryota</taxon>
        <taxon>Viridiplantae</taxon>
        <taxon>Streptophyta</taxon>
        <taxon>Embryophyta</taxon>
        <taxon>Tracheophyta</taxon>
        <taxon>Spermatophyta</taxon>
        <taxon>Magnoliopsida</taxon>
        <taxon>eudicotyledons</taxon>
        <taxon>Gunneridae</taxon>
        <taxon>Pentapetalae</taxon>
        <taxon>rosids</taxon>
        <taxon>fabids</taxon>
        <taxon>Fagales</taxon>
        <taxon>Fagaceae</taxon>
        <taxon>Quercus</taxon>
    </lineage>
</organism>
<protein>
    <submittedName>
        <fullName evidence="2">Uncharacterized protein</fullName>
    </submittedName>
</protein>
<evidence type="ECO:0000256" key="1">
    <source>
        <dbReference type="SAM" id="MobiDB-lite"/>
    </source>
</evidence>
<dbReference type="FunCoup" id="A0A7N2L7R6">
    <property type="interactions" value="349"/>
</dbReference>
<sequence>MGHDTGSKCYVSSKYGKLYWTVGSFDLVLELSITVLVFSSKLHCISQKSSVMESNQKVELELINMAIQRLVEEKKIKEASSTDCLDDQLLLSKLLSQLESLKEDGTIKEPEASTEASTEIDEVSPTAVCNVDNKMENAGQLNGGSNETESEIVKELKKVKRQNFVTHCLLSVLIVLTAAWQVSEVKLILKVKEGFNHPFQSFGSLLTGMLKGPNKNGEDAEKQSSHAKQQIEAPPLPDLKIPELPRVDLPDLRLNGENK</sequence>
<reference evidence="2 3" key="1">
    <citation type="journal article" date="2016" name="G3 (Bethesda)">
        <title>First Draft Assembly and Annotation of the Genome of a California Endemic Oak Quercus lobata Nee (Fagaceae).</title>
        <authorList>
            <person name="Sork V.L."/>
            <person name="Fitz-Gibbon S.T."/>
            <person name="Puiu D."/>
            <person name="Crepeau M."/>
            <person name="Gugger P.F."/>
            <person name="Sherman R."/>
            <person name="Stevens K."/>
            <person name="Langley C.H."/>
            <person name="Pellegrini M."/>
            <person name="Salzberg S.L."/>
        </authorList>
    </citation>
    <scope>NUCLEOTIDE SEQUENCE [LARGE SCALE GENOMIC DNA]</scope>
    <source>
        <strain evidence="2 3">cv. SW786</strain>
    </source>
</reference>
<evidence type="ECO:0000313" key="3">
    <source>
        <dbReference type="Proteomes" id="UP000594261"/>
    </source>
</evidence>
<dbReference type="AlphaFoldDB" id="A0A7N2L7R6"/>
<dbReference type="Gramene" id="QL03p052240:mrna">
    <property type="protein sequence ID" value="QL03p052240:mrna"/>
    <property type="gene ID" value="QL03p052240"/>
</dbReference>
<dbReference type="EnsemblPlants" id="QL03p052240:mrna">
    <property type="protein sequence ID" value="QL03p052240:mrna"/>
    <property type="gene ID" value="QL03p052240"/>
</dbReference>
<dbReference type="OMA" id="CPGTEDH"/>
<dbReference type="Proteomes" id="UP000594261">
    <property type="component" value="Chromosome 3"/>
</dbReference>
<dbReference type="PANTHER" id="PTHR35280:SF1">
    <property type="entry name" value="F17L21.9"/>
    <property type="match status" value="1"/>
</dbReference>
<keyword evidence="3" id="KW-1185">Reference proteome</keyword>